<keyword evidence="3" id="KW-1185">Reference proteome</keyword>
<organism evidence="2 3">
    <name type="scientific">Araneus ventricosus</name>
    <name type="common">Orbweaver spider</name>
    <name type="synonym">Epeira ventricosa</name>
    <dbReference type="NCBI Taxonomy" id="182803"/>
    <lineage>
        <taxon>Eukaryota</taxon>
        <taxon>Metazoa</taxon>
        <taxon>Ecdysozoa</taxon>
        <taxon>Arthropoda</taxon>
        <taxon>Chelicerata</taxon>
        <taxon>Arachnida</taxon>
        <taxon>Araneae</taxon>
        <taxon>Araneomorphae</taxon>
        <taxon>Entelegynae</taxon>
        <taxon>Araneoidea</taxon>
        <taxon>Araneidae</taxon>
        <taxon>Araneus</taxon>
    </lineage>
</organism>
<dbReference type="EMBL" id="BGPR01001565">
    <property type="protein sequence ID" value="GBM56800.1"/>
    <property type="molecule type" value="Genomic_DNA"/>
</dbReference>
<keyword evidence="1" id="KW-0472">Membrane</keyword>
<protein>
    <submittedName>
        <fullName evidence="2">Uncharacterized protein</fullName>
    </submittedName>
</protein>
<feature type="transmembrane region" description="Helical" evidence="1">
    <location>
        <begin position="68"/>
        <end position="87"/>
    </location>
</feature>
<keyword evidence="1" id="KW-0812">Transmembrane</keyword>
<evidence type="ECO:0000313" key="2">
    <source>
        <dbReference type="EMBL" id="GBM56800.1"/>
    </source>
</evidence>
<dbReference type="Proteomes" id="UP000499080">
    <property type="component" value="Unassembled WGS sequence"/>
</dbReference>
<gene>
    <name evidence="2" type="ORF">AVEN_136564_1</name>
</gene>
<sequence>MSLPSSCSVFHASAGWETGGWGNVVIPSGWVERSEKGLPPSFTPIPRPLREVFANNPSNDWTGKRIRWVLRLLKTFCLLYLALLCFVRDDHVMLHSG</sequence>
<keyword evidence="1" id="KW-1133">Transmembrane helix</keyword>
<comment type="caution">
    <text evidence="2">The sequence shown here is derived from an EMBL/GenBank/DDBJ whole genome shotgun (WGS) entry which is preliminary data.</text>
</comment>
<evidence type="ECO:0000313" key="3">
    <source>
        <dbReference type="Proteomes" id="UP000499080"/>
    </source>
</evidence>
<name>A0A4Y2GSS2_ARAVE</name>
<dbReference type="OrthoDB" id="10474352at2759"/>
<reference evidence="2 3" key="1">
    <citation type="journal article" date="2019" name="Sci. Rep.">
        <title>Orb-weaving spider Araneus ventricosus genome elucidates the spidroin gene catalogue.</title>
        <authorList>
            <person name="Kono N."/>
            <person name="Nakamura H."/>
            <person name="Ohtoshi R."/>
            <person name="Moran D.A.P."/>
            <person name="Shinohara A."/>
            <person name="Yoshida Y."/>
            <person name="Fujiwara M."/>
            <person name="Mori M."/>
            <person name="Tomita M."/>
            <person name="Arakawa K."/>
        </authorList>
    </citation>
    <scope>NUCLEOTIDE SEQUENCE [LARGE SCALE GENOMIC DNA]</scope>
</reference>
<evidence type="ECO:0000256" key="1">
    <source>
        <dbReference type="SAM" id="Phobius"/>
    </source>
</evidence>
<accession>A0A4Y2GSS2</accession>
<dbReference type="AlphaFoldDB" id="A0A4Y2GSS2"/>
<proteinExistence type="predicted"/>